<reference evidence="4 5" key="1">
    <citation type="journal article" date="2013" name="ISME J.">
        <title>Metabolic model for the filamentous 'Candidatus Microthrix parvicella' based on genomic and metagenomic analyses.</title>
        <authorList>
            <person name="Jon McIlroy S."/>
            <person name="Kristiansen R."/>
            <person name="Albertsen M."/>
            <person name="Michael Karst S."/>
            <person name="Rossetti S."/>
            <person name="Lund Nielsen J."/>
            <person name="Tandoi V."/>
            <person name="James Seviour R."/>
            <person name="Nielsen P.H."/>
        </authorList>
    </citation>
    <scope>NUCLEOTIDE SEQUENCE [LARGE SCALE GENOMIC DNA]</scope>
    <source>
        <strain evidence="4 5">RN1</strain>
    </source>
</reference>
<dbReference type="EMBL" id="CANL01000001">
    <property type="protein sequence ID" value="CCM61998.1"/>
    <property type="molecule type" value="Genomic_DNA"/>
</dbReference>
<feature type="region of interest" description="Disordered" evidence="1">
    <location>
        <begin position="1185"/>
        <end position="1204"/>
    </location>
</feature>
<accession>R4YVY3</accession>
<feature type="domain" description="Alpha-(1-&gt;3)-arabinofuranosyltransferase N-terminal GT-C" evidence="3">
    <location>
        <begin position="34"/>
        <end position="711"/>
    </location>
</feature>
<feature type="transmembrane region" description="Helical" evidence="2">
    <location>
        <begin position="132"/>
        <end position="157"/>
    </location>
</feature>
<name>R4YVY3_9ACTN</name>
<feature type="transmembrane region" description="Helical" evidence="2">
    <location>
        <begin position="190"/>
        <end position="218"/>
    </location>
</feature>
<evidence type="ECO:0000256" key="1">
    <source>
        <dbReference type="SAM" id="MobiDB-lite"/>
    </source>
</evidence>
<keyword evidence="2" id="KW-0812">Transmembrane</keyword>
<feature type="region of interest" description="Disordered" evidence="1">
    <location>
        <begin position="699"/>
        <end position="732"/>
    </location>
</feature>
<dbReference type="eggNOG" id="COG1572">
    <property type="taxonomic scope" value="Bacteria"/>
</dbReference>
<gene>
    <name evidence="4" type="ORF">BN381_10229</name>
</gene>
<feature type="region of interest" description="Disordered" evidence="1">
    <location>
        <begin position="750"/>
        <end position="770"/>
    </location>
</feature>
<dbReference type="InterPro" id="IPR008979">
    <property type="entry name" value="Galactose-bd-like_sf"/>
</dbReference>
<dbReference type="Proteomes" id="UP000018291">
    <property type="component" value="Unassembled WGS sequence"/>
</dbReference>
<dbReference type="SUPFAM" id="SSF49785">
    <property type="entry name" value="Galactose-binding domain-like"/>
    <property type="match status" value="1"/>
</dbReference>
<feature type="compositionally biased region" description="Polar residues" evidence="1">
    <location>
        <begin position="750"/>
        <end position="768"/>
    </location>
</feature>
<feature type="transmembrane region" description="Helical" evidence="2">
    <location>
        <begin position="310"/>
        <end position="329"/>
    </location>
</feature>
<dbReference type="Pfam" id="PF11847">
    <property type="entry name" value="GT-C_AftD"/>
    <property type="match status" value="1"/>
</dbReference>
<feature type="transmembrane region" description="Helical" evidence="2">
    <location>
        <begin position="80"/>
        <end position="102"/>
    </location>
</feature>
<proteinExistence type="predicted"/>
<dbReference type="HOGENOM" id="CLU_003192_2_0_11"/>
<feature type="transmembrane region" description="Helical" evidence="2">
    <location>
        <begin position="390"/>
        <end position="412"/>
    </location>
</feature>
<keyword evidence="2" id="KW-0472">Membrane</keyword>
<dbReference type="STRING" id="1229780.BN381_10229"/>
<protein>
    <recommendedName>
        <fullName evidence="3">Alpha-(1-&gt;3)-arabinofuranosyltransferase N-terminal GT-C domain-containing protein</fullName>
    </recommendedName>
</protein>
<dbReference type="Gene3D" id="2.60.120.260">
    <property type="entry name" value="Galactose-binding domain-like"/>
    <property type="match status" value="1"/>
</dbReference>
<feature type="transmembrane region" description="Helical" evidence="2">
    <location>
        <begin position="1278"/>
        <end position="1297"/>
    </location>
</feature>
<feature type="transmembrane region" description="Helical" evidence="2">
    <location>
        <begin position="238"/>
        <end position="259"/>
    </location>
</feature>
<evidence type="ECO:0000259" key="3">
    <source>
        <dbReference type="Pfam" id="PF11847"/>
    </source>
</evidence>
<organism evidence="4 5">
    <name type="scientific">Candidatus Neomicrothrix parvicella RN1</name>
    <dbReference type="NCBI Taxonomy" id="1229780"/>
    <lineage>
        <taxon>Bacteria</taxon>
        <taxon>Bacillati</taxon>
        <taxon>Actinomycetota</taxon>
        <taxon>Acidimicrobiia</taxon>
        <taxon>Acidimicrobiales</taxon>
        <taxon>Microthrixaceae</taxon>
        <taxon>Candidatus Neomicrothrix</taxon>
    </lineage>
</organism>
<comment type="caution">
    <text evidence="4">The sequence shown here is derived from an EMBL/GenBank/DDBJ whole genome shotgun (WGS) entry which is preliminary data.</text>
</comment>
<keyword evidence="5" id="KW-1185">Reference proteome</keyword>
<dbReference type="RefSeq" id="WP_012222973.1">
    <property type="nucleotide sequence ID" value="NZ_HG422565.1"/>
</dbReference>
<evidence type="ECO:0000256" key="2">
    <source>
        <dbReference type="SAM" id="Phobius"/>
    </source>
</evidence>
<feature type="transmembrane region" description="Helical" evidence="2">
    <location>
        <begin position="341"/>
        <end position="359"/>
    </location>
</feature>
<evidence type="ECO:0000313" key="5">
    <source>
        <dbReference type="Proteomes" id="UP000018291"/>
    </source>
</evidence>
<dbReference type="GO" id="GO:0016740">
    <property type="term" value="F:transferase activity"/>
    <property type="evidence" value="ECO:0007669"/>
    <property type="project" value="InterPro"/>
</dbReference>
<dbReference type="InterPro" id="IPR021798">
    <property type="entry name" value="AftD_N"/>
</dbReference>
<evidence type="ECO:0000313" key="4">
    <source>
        <dbReference type="EMBL" id="CCM61998.1"/>
    </source>
</evidence>
<feature type="transmembrane region" description="Helical" evidence="2">
    <location>
        <begin position="433"/>
        <end position="452"/>
    </location>
</feature>
<keyword evidence="2" id="KW-1133">Transmembrane helix</keyword>
<sequence>MLRAINKPDSPLRRAAAAMPLLAWVALGTFVLALAAAAASSTGRYVADARFEIYWGTGRYLRSQLSLWDGVRNLGRPNPYFSPVVGVFVGALRLIGLSPAWAERVLHAAMISLGATGAAAVMAQRRPKDRTAVVLTALVFGFNPIVAEFLVPSGIFFHYALAPWLVWCVQGAVAAPGRTAPWKWPARTALVIFAMGAINSASLLYAFGPAVVVAAGLVLVEARGRPDRHARLRSLWGYAWRAAVLGLASAAAALVVLAVNGPVVQANLSVTELPQTVSAHSSWAESLRGLGYWLTYFGGGGTTRPHPSPFVINQFAAALSLLLPLVALITLVRTKWRPARTFGWLLVLAMVAMVGLYPVDGDYPVGKAMSWLFDNVATTRSLRNGYKAGAGWALAIAVLVGIGVSDAGSSWLRRRAGRPGAARRSDNARFNARHLLSAGAAAIVLVAAVPFWSANLYPEAETTAGVPQYWKTAAAYLNDLPNDGRVLILPGANRTRYRWGYIGDDLFDALLSQPHVSRSTLPQGTPQAADLLDALDRYVTGPTFEPGVIGPILARMGIKWVVLRNDLNWEVMGAPRPISFNGLRGDPDLKRIATFGAPGVFVAAPDRSPDAEPSEEEQQGLSPVEVFEVADSPGMARVDPRPPLLVAGSGPAWPGMATAGYLDADGPVRYLPTMSSATTERLLDQGSSLVITDSNRRRVQRGTAEQNFLSPVLPEGEDGDDRPARPLFDGPGRQTVADYGDASSITATAYGAPNQTFPPSNRPSNATDENPRTAWALSGLRDPRGESLTINLRRPTVVDRASISQLRNPADTPSIARMTVTDDQGRSVAYNLGTGTTSINLPPREVRSLNFRIDAVNTQSAVGVGLTEVALFDSNSMRLDLAERLVMPTVPDLDGAGDAARYLMERSMMGAPLVEEPSLRRRFETVGAARNYRARVWAGAGVDTPDVVLDNLDNHEVGAYGSSRFQDRLRASGSGAVDAVGDDLGQSWEASPVSGETLTLRLPETSVTSLSMITPGADDLRSSKIDTLTVSGFLNDDAVYTNVEVTPEKRCAPELSERADRCLARTEIELPPASVDRVVIRVGAVSPVADASGPLPISITELGVNGRIGFDKTAQRRSPEDCINVLTVDDTKVGVRLTATKAQLLAGTTELEVCDKVGLRPGNHELQTTLGGDGLINRVSLVPQDLKEPTPPADSPDGGKDPLGTATLTNLNRTSLSADLKVTGPTQVIIGEAAGAGWSASFDGESAKRSVALDTMAGWPIDQPADMMVAVYTPQRTYTIALGISLLSVTLATILAFRGDRRRTRRQSQVQA</sequence>